<gene>
    <name evidence="4" type="ORF">CHYS00102_LOCUS5492</name>
    <name evidence="5" type="ORF">CHYS00102_LOCUS5493</name>
</gene>
<dbReference type="PANTHER" id="PTHR43684:SF1">
    <property type="entry name" value="ENOYL-COA DELTA ISOMERASE 2"/>
    <property type="match status" value="1"/>
</dbReference>
<sequence length="166" mass="18165">MCDAIVASSNATFSTPFHRLGLPPEGCSSVHFKMIMGAEKAEKMVGIDGWAPTAEEAANIGLVHTVVPKDGDLMEASWTLANDWIKKGKVRMIGPTENTSFEHFRRVNANESIDLADAFFSAKFLEGQQQFLSSRGKNGPAMMFSVLGTTRPIWRMFLPPEGQGKS</sequence>
<dbReference type="GO" id="GO:0005777">
    <property type="term" value="C:peroxisome"/>
    <property type="evidence" value="ECO:0007669"/>
    <property type="project" value="UniProtKB-SubCell"/>
</dbReference>
<dbReference type="EMBL" id="HBFR01007606">
    <property type="protein sequence ID" value="CAD8878308.1"/>
    <property type="molecule type" value="Transcribed_RNA"/>
</dbReference>
<dbReference type="InterPro" id="IPR001753">
    <property type="entry name" value="Enoyl-CoA_hydra/iso"/>
</dbReference>
<keyword evidence="2" id="KW-0576">Peroxisome</keyword>
<evidence type="ECO:0000256" key="2">
    <source>
        <dbReference type="ARBA" id="ARBA00023140"/>
    </source>
</evidence>
<organism evidence="5">
    <name type="scientific">Corethron hystrix</name>
    <dbReference type="NCBI Taxonomy" id="216773"/>
    <lineage>
        <taxon>Eukaryota</taxon>
        <taxon>Sar</taxon>
        <taxon>Stramenopiles</taxon>
        <taxon>Ochrophyta</taxon>
        <taxon>Bacillariophyta</taxon>
        <taxon>Coscinodiscophyceae</taxon>
        <taxon>Corethrophycidae</taxon>
        <taxon>Corethrales</taxon>
        <taxon>Corethraceae</taxon>
        <taxon>Corethron</taxon>
    </lineage>
</organism>
<evidence type="ECO:0000256" key="3">
    <source>
        <dbReference type="ARBA" id="ARBA00023235"/>
    </source>
</evidence>
<name>A0A6U5EAH7_9STRA</name>
<dbReference type="Gene3D" id="3.90.226.10">
    <property type="entry name" value="2-enoyl-CoA Hydratase, Chain A, domain 1"/>
    <property type="match status" value="1"/>
</dbReference>
<dbReference type="InterPro" id="IPR029045">
    <property type="entry name" value="ClpP/crotonase-like_dom_sf"/>
</dbReference>
<dbReference type="GO" id="GO:0004165">
    <property type="term" value="F:delta(3)-delta(2)-enoyl-CoA isomerase activity"/>
    <property type="evidence" value="ECO:0007669"/>
    <property type="project" value="UniProtKB-ARBA"/>
</dbReference>
<evidence type="ECO:0000256" key="1">
    <source>
        <dbReference type="ARBA" id="ARBA00004275"/>
    </source>
</evidence>
<dbReference type="AlphaFoldDB" id="A0A6U5EAH7"/>
<accession>A0A6U5EAH7</accession>
<dbReference type="CDD" id="cd06558">
    <property type="entry name" value="crotonase-like"/>
    <property type="match status" value="1"/>
</dbReference>
<keyword evidence="3" id="KW-0413">Isomerase</keyword>
<dbReference type="EMBL" id="HBFR01007607">
    <property type="protein sequence ID" value="CAD8878309.1"/>
    <property type="molecule type" value="Transcribed_RNA"/>
</dbReference>
<protein>
    <submittedName>
        <fullName evidence="5">Uncharacterized protein</fullName>
    </submittedName>
</protein>
<proteinExistence type="predicted"/>
<evidence type="ECO:0000313" key="4">
    <source>
        <dbReference type="EMBL" id="CAD8878308.1"/>
    </source>
</evidence>
<comment type="subcellular location">
    <subcellularLocation>
        <location evidence="1">Peroxisome</location>
    </subcellularLocation>
</comment>
<dbReference type="Pfam" id="PF00378">
    <property type="entry name" value="ECH_1"/>
    <property type="match status" value="1"/>
</dbReference>
<dbReference type="InterPro" id="IPR051053">
    <property type="entry name" value="ECH/Chromodomain_protein"/>
</dbReference>
<dbReference type="SUPFAM" id="SSF52096">
    <property type="entry name" value="ClpP/crotonase"/>
    <property type="match status" value="1"/>
</dbReference>
<reference evidence="5" key="1">
    <citation type="submission" date="2021-01" db="EMBL/GenBank/DDBJ databases">
        <authorList>
            <person name="Corre E."/>
            <person name="Pelletier E."/>
            <person name="Niang G."/>
            <person name="Scheremetjew M."/>
            <person name="Finn R."/>
            <person name="Kale V."/>
            <person name="Holt S."/>
            <person name="Cochrane G."/>
            <person name="Meng A."/>
            <person name="Brown T."/>
            <person name="Cohen L."/>
        </authorList>
    </citation>
    <scope>NUCLEOTIDE SEQUENCE</scope>
    <source>
        <strain evidence="5">308</strain>
    </source>
</reference>
<dbReference type="PANTHER" id="PTHR43684">
    <property type="match status" value="1"/>
</dbReference>
<evidence type="ECO:0000313" key="5">
    <source>
        <dbReference type="EMBL" id="CAD8878309.1"/>
    </source>
</evidence>